<dbReference type="Pfam" id="PF11162">
    <property type="entry name" value="DUF2946"/>
    <property type="match status" value="1"/>
</dbReference>
<proteinExistence type="predicted"/>
<feature type="signal peptide" evidence="2">
    <location>
        <begin position="1"/>
        <end position="28"/>
    </location>
</feature>
<gene>
    <name evidence="3" type="ORF">GCM10010960_15080</name>
</gene>
<evidence type="ECO:0000313" key="3">
    <source>
        <dbReference type="EMBL" id="GGF94307.1"/>
    </source>
</evidence>
<protein>
    <recommendedName>
        <fullName evidence="5">DUF2946 domain-containing protein</fullName>
    </recommendedName>
</protein>
<keyword evidence="4" id="KW-1185">Reference proteome</keyword>
<evidence type="ECO:0000256" key="2">
    <source>
        <dbReference type="SAM" id="SignalP"/>
    </source>
</evidence>
<sequence>MPLIRAMALFTALLLACAPGISRLLAHAGESNGWVELCTSEGLRWVALAADEAQTPADPSHHADADCGYCPLSTGTAPPPPLPVAALVHPDDSRPAIAYRAPTSSRTPQSSLGSRGPPTA</sequence>
<reference evidence="3" key="2">
    <citation type="submission" date="2020-09" db="EMBL/GenBank/DDBJ databases">
        <authorList>
            <person name="Sun Q."/>
            <person name="Zhou Y."/>
        </authorList>
    </citation>
    <scope>NUCLEOTIDE SEQUENCE</scope>
    <source>
        <strain evidence="3">CGMCC 1.12726</strain>
    </source>
</reference>
<evidence type="ECO:0008006" key="5">
    <source>
        <dbReference type="Google" id="ProtNLM"/>
    </source>
</evidence>
<evidence type="ECO:0000313" key="4">
    <source>
        <dbReference type="Proteomes" id="UP000632858"/>
    </source>
</evidence>
<dbReference type="AlphaFoldDB" id="A0A917CPC3"/>
<feature type="region of interest" description="Disordered" evidence="1">
    <location>
        <begin position="95"/>
        <end position="120"/>
    </location>
</feature>
<dbReference type="InterPro" id="IPR021333">
    <property type="entry name" value="DUF2946"/>
</dbReference>
<keyword evidence="2" id="KW-0732">Signal</keyword>
<dbReference type="PROSITE" id="PS51257">
    <property type="entry name" value="PROKAR_LIPOPROTEIN"/>
    <property type="match status" value="1"/>
</dbReference>
<organism evidence="3 4">
    <name type="scientific">Arenimonas maotaiensis</name>
    <dbReference type="NCBI Taxonomy" id="1446479"/>
    <lineage>
        <taxon>Bacteria</taxon>
        <taxon>Pseudomonadati</taxon>
        <taxon>Pseudomonadota</taxon>
        <taxon>Gammaproteobacteria</taxon>
        <taxon>Lysobacterales</taxon>
        <taxon>Lysobacteraceae</taxon>
        <taxon>Arenimonas</taxon>
    </lineage>
</organism>
<comment type="caution">
    <text evidence="3">The sequence shown here is derived from an EMBL/GenBank/DDBJ whole genome shotgun (WGS) entry which is preliminary data.</text>
</comment>
<reference evidence="3" key="1">
    <citation type="journal article" date="2014" name="Int. J. Syst. Evol. Microbiol.">
        <title>Complete genome sequence of Corynebacterium casei LMG S-19264T (=DSM 44701T), isolated from a smear-ripened cheese.</title>
        <authorList>
            <consortium name="US DOE Joint Genome Institute (JGI-PGF)"/>
            <person name="Walter F."/>
            <person name="Albersmeier A."/>
            <person name="Kalinowski J."/>
            <person name="Ruckert C."/>
        </authorList>
    </citation>
    <scope>NUCLEOTIDE SEQUENCE</scope>
    <source>
        <strain evidence="3">CGMCC 1.12726</strain>
    </source>
</reference>
<accession>A0A917CPC3</accession>
<feature type="compositionally biased region" description="Polar residues" evidence="1">
    <location>
        <begin position="102"/>
        <end position="113"/>
    </location>
</feature>
<dbReference type="Proteomes" id="UP000632858">
    <property type="component" value="Unassembled WGS sequence"/>
</dbReference>
<name>A0A917CPC3_9GAMM</name>
<dbReference type="EMBL" id="BMFO01000003">
    <property type="protein sequence ID" value="GGF94307.1"/>
    <property type="molecule type" value="Genomic_DNA"/>
</dbReference>
<feature type="chain" id="PRO_5038012132" description="DUF2946 domain-containing protein" evidence="2">
    <location>
        <begin position="29"/>
        <end position="120"/>
    </location>
</feature>
<evidence type="ECO:0000256" key="1">
    <source>
        <dbReference type="SAM" id="MobiDB-lite"/>
    </source>
</evidence>